<gene>
    <name evidence="2" type="ORF">PA7_12050</name>
</gene>
<dbReference type="RefSeq" id="WP_051233005.1">
    <property type="nucleotide sequence ID" value="NZ_AUII01000011.1"/>
</dbReference>
<dbReference type="Pfam" id="PF00117">
    <property type="entry name" value="GATase"/>
    <property type="match status" value="1"/>
</dbReference>
<sequence length="246" mass="26076">MGDIRVLFIEHQDDCPPGYVGERAAELGFGVEVVRARDGRLPDPREFSLVVPLGSADAAYDDTLSYLEAEHALLATAVEAGVPVLGICFGAQLLARVLGGTVAPLPSGPEIGWLRIDTTEPELVAPGPWLVWHLDGMTCPPGATAIAHTAAGLQAFRHGPHLGVQFHPEALPASADSWARSYAATLVALGIDAAELAARTRALQGDARVRAHELFDRFCARSFGYAPVEASSWPTTTIATPPARTR</sequence>
<dbReference type="Proteomes" id="UP000321328">
    <property type="component" value="Unassembled WGS sequence"/>
</dbReference>
<organism evidence="2 3">
    <name type="scientific">Pseudonocardia asaccharolytica DSM 44247 = NBRC 16224</name>
    <dbReference type="NCBI Taxonomy" id="1123024"/>
    <lineage>
        <taxon>Bacteria</taxon>
        <taxon>Bacillati</taxon>
        <taxon>Actinomycetota</taxon>
        <taxon>Actinomycetes</taxon>
        <taxon>Pseudonocardiales</taxon>
        <taxon>Pseudonocardiaceae</taxon>
        <taxon>Pseudonocardia</taxon>
    </lineage>
</organism>
<dbReference type="EMBL" id="BJVI01000008">
    <property type="protein sequence ID" value="GEL17368.1"/>
    <property type="molecule type" value="Genomic_DNA"/>
</dbReference>
<dbReference type="OrthoDB" id="5196541at2"/>
<reference evidence="2 3" key="1">
    <citation type="submission" date="2019-07" db="EMBL/GenBank/DDBJ databases">
        <title>Whole genome shotgun sequence of Pseudonocardia asaccharolytica NBRC 16224.</title>
        <authorList>
            <person name="Hosoyama A."/>
            <person name="Uohara A."/>
            <person name="Ohji S."/>
            <person name="Ichikawa N."/>
        </authorList>
    </citation>
    <scope>NUCLEOTIDE SEQUENCE [LARGE SCALE GENOMIC DNA]</scope>
    <source>
        <strain evidence="2 3">NBRC 16224</strain>
    </source>
</reference>
<comment type="caution">
    <text evidence="2">The sequence shown here is derived from an EMBL/GenBank/DDBJ whole genome shotgun (WGS) entry which is preliminary data.</text>
</comment>
<dbReference type="PANTHER" id="PTHR42695:SF5">
    <property type="entry name" value="GLUTAMINE AMIDOTRANSFERASE YLR126C-RELATED"/>
    <property type="match status" value="1"/>
</dbReference>
<dbReference type="Gene3D" id="3.40.50.880">
    <property type="match status" value="1"/>
</dbReference>
<evidence type="ECO:0000259" key="1">
    <source>
        <dbReference type="Pfam" id="PF00117"/>
    </source>
</evidence>
<keyword evidence="2" id="KW-0808">Transferase</keyword>
<dbReference type="CDD" id="cd01741">
    <property type="entry name" value="GATase1_1"/>
    <property type="match status" value="1"/>
</dbReference>
<dbReference type="AlphaFoldDB" id="A0A511D383"/>
<dbReference type="InterPro" id="IPR017926">
    <property type="entry name" value="GATASE"/>
</dbReference>
<proteinExistence type="predicted"/>
<dbReference type="GO" id="GO:0016740">
    <property type="term" value="F:transferase activity"/>
    <property type="evidence" value="ECO:0007669"/>
    <property type="project" value="UniProtKB-KW"/>
</dbReference>
<dbReference type="GO" id="GO:0005829">
    <property type="term" value="C:cytosol"/>
    <property type="evidence" value="ECO:0007669"/>
    <property type="project" value="TreeGrafter"/>
</dbReference>
<evidence type="ECO:0000313" key="2">
    <source>
        <dbReference type="EMBL" id="GEL17368.1"/>
    </source>
</evidence>
<feature type="domain" description="Glutamine amidotransferase" evidence="1">
    <location>
        <begin position="67"/>
        <end position="175"/>
    </location>
</feature>
<dbReference type="PRINTS" id="PR00096">
    <property type="entry name" value="GATASE"/>
</dbReference>
<evidence type="ECO:0000313" key="3">
    <source>
        <dbReference type="Proteomes" id="UP000321328"/>
    </source>
</evidence>
<dbReference type="PROSITE" id="PS51273">
    <property type="entry name" value="GATASE_TYPE_1"/>
    <property type="match status" value="1"/>
</dbReference>
<dbReference type="STRING" id="1123024.GCA_000423625_02742"/>
<dbReference type="SUPFAM" id="SSF52317">
    <property type="entry name" value="Class I glutamine amidotransferase-like"/>
    <property type="match status" value="1"/>
</dbReference>
<dbReference type="InterPro" id="IPR044992">
    <property type="entry name" value="ChyE-like"/>
</dbReference>
<name>A0A511D383_9PSEU</name>
<dbReference type="InterPro" id="IPR029062">
    <property type="entry name" value="Class_I_gatase-like"/>
</dbReference>
<dbReference type="PANTHER" id="PTHR42695">
    <property type="entry name" value="GLUTAMINE AMIDOTRANSFERASE YLR126C-RELATED"/>
    <property type="match status" value="1"/>
</dbReference>
<protein>
    <submittedName>
        <fullName evidence="2">Glutamine amidotransferase</fullName>
    </submittedName>
</protein>
<keyword evidence="2" id="KW-0315">Glutamine amidotransferase</keyword>
<keyword evidence="3" id="KW-1185">Reference proteome</keyword>
<accession>A0A511D383</accession>